<dbReference type="InterPro" id="IPR049221">
    <property type="entry name" value="DUF6869"/>
</dbReference>
<protein>
    <recommendedName>
        <fullName evidence="1">DUF6869 domain-containing protein</fullName>
    </recommendedName>
</protein>
<keyword evidence="3" id="KW-1185">Reference proteome</keyword>
<dbReference type="RefSeq" id="WP_350936899.1">
    <property type="nucleotide sequence ID" value="NZ_JAYWLC010000007.1"/>
</dbReference>
<reference evidence="2 3" key="1">
    <citation type="submission" date="2024-01" db="EMBL/GenBank/DDBJ databases">
        <authorList>
            <person name="Deng Y."/>
            <person name="Su J."/>
        </authorList>
    </citation>
    <scope>NUCLEOTIDE SEQUENCE [LARGE SCALE GENOMIC DNA]</scope>
    <source>
        <strain evidence="2 3">CPCC 100088</strain>
    </source>
</reference>
<dbReference type="Pfam" id="PF21746">
    <property type="entry name" value="DUF6869"/>
    <property type="match status" value="1"/>
</dbReference>
<accession>A0ABV1SH05</accession>
<comment type="caution">
    <text evidence="2">The sequence shown here is derived from an EMBL/GenBank/DDBJ whole genome shotgun (WGS) entry which is preliminary data.</text>
</comment>
<evidence type="ECO:0000259" key="1">
    <source>
        <dbReference type="Pfam" id="PF21746"/>
    </source>
</evidence>
<feature type="domain" description="DUF6869" evidence="1">
    <location>
        <begin position="40"/>
        <end position="145"/>
    </location>
</feature>
<evidence type="ECO:0000313" key="2">
    <source>
        <dbReference type="EMBL" id="MER5172187.1"/>
    </source>
</evidence>
<dbReference type="Proteomes" id="UP001438953">
    <property type="component" value="Unassembled WGS sequence"/>
</dbReference>
<reference evidence="2 3" key="2">
    <citation type="submission" date="2024-06" db="EMBL/GenBank/DDBJ databases">
        <title>Thioclava kandeliae sp. nov. from a rhizosphere soil sample of Kandelia candel in a mangrove.</title>
        <authorList>
            <person name="Mu T."/>
        </authorList>
    </citation>
    <scope>NUCLEOTIDE SEQUENCE [LARGE SCALE GENOMIC DNA]</scope>
    <source>
        <strain evidence="2 3">CPCC 100088</strain>
    </source>
</reference>
<sequence>MTTPLPPDLVTRLCDAATAPDDIVTLEALLACWLEDLRKPLAETEEASWAELCVFELTDYPEHILQFIELALPRLSAPAEAVMLAAGPLEDVINAHGLLVIERLEALAAQSPRLRFVLTGVEFAETADAAQSHVIERIASLRAEAMAQGLTRGGPLPPPDPRPA</sequence>
<evidence type="ECO:0000313" key="3">
    <source>
        <dbReference type="Proteomes" id="UP001438953"/>
    </source>
</evidence>
<organism evidence="2 3">
    <name type="scientific">Thioclava kandeliae</name>
    <dbReference type="NCBI Taxonomy" id="3070818"/>
    <lineage>
        <taxon>Bacteria</taxon>
        <taxon>Pseudomonadati</taxon>
        <taxon>Pseudomonadota</taxon>
        <taxon>Alphaproteobacteria</taxon>
        <taxon>Rhodobacterales</taxon>
        <taxon>Paracoccaceae</taxon>
        <taxon>Thioclava</taxon>
    </lineage>
</organism>
<gene>
    <name evidence="2" type="ORF">VSX56_10395</name>
</gene>
<proteinExistence type="predicted"/>
<dbReference type="EMBL" id="JAYWLC010000007">
    <property type="protein sequence ID" value="MER5172187.1"/>
    <property type="molecule type" value="Genomic_DNA"/>
</dbReference>
<name>A0ABV1SH05_9RHOB</name>